<protein>
    <submittedName>
        <fullName evidence="3">Acetyltransferase (GNAT) family protein</fullName>
    </submittedName>
</protein>
<name>A0A495XYD6_9MICO</name>
<dbReference type="RefSeq" id="WP_121034090.1">
    <property type="nucleotide sequence ID" value="NZ_RBXT01000001.1"/>
</dbReference>
<reference evidence="3 4" key="1">
    <citation type="submission" date="2018-10" db="EMBL/GenBank/DDBJ databases">
        <title>Sequencing the genomes of 1000 actinobacteria strains.</title>
        <authorList>
            <person name="Klenk H.-P."/>
        </authorList>
    </citation>
    <scope>NUCLEOTIDE SEQUENCE [LARGE SCALE GENOMIC DNA]</scope>
    <source>
        <strain evidence="3 4">DSM 44267</strain>
    </source>
</reference>
<evidence type="ECO:0000313" key="3">
    <source>
        <dbReference type="EMBL" id="RKT79307.1"/>
    </source>
</evidence>
<evidence type="ECO:0000313" key="4">
    <source>
        <dbReference type="Proteomes" id="UP000278440"/>
    </source>
</evidence>
<evidence type="ECO:0000259" key="2">
    <source>
        <dbReference type="PROSITE" id="PS51186"/>
    </source>
</evidence>
<keyword evidence="4" id="KW-1185">Reference proteome</keyword>
<dbReference type="Proteomes" id="UP000278440">
    <property type="component" value="Unassembled WGS sequence"/>
</dbReference>
<accession>A0A495XYD6</accession>
<organism evidence="3 4">
    <name type="scientific">Terracoccus luteus</name>
    <dbReference type="NCBI Taxonomy" id="53356"/>
    <lineage>
        <taxon>Bacteria</taxon>
        <taxon>Bacillati</taxon>
        <taxon>Actinomycetota</taxon>
        <taxon>Actinomycetes</taxon>
        <taxon>Micrococcales</taxon>
        <taxon>Intrasporangiaceae</taxon>
        <taxon>Terracoccus</taxon>
    </lineage>
</organism>
<gene>
    <name evidence="3" type="ORF">DFJ68_2774</name>
</gene>
<feature type="region of interest" description="Disordered" evidence="1">
    <location>
        <begin position="138"/>
        <end position="160"/>
    </location>
</feature>
<feature type="domain" description="N-acetyltransferase" evidence="2">
    <location>
        <begin position="153"/>
        <end position="299"/>
    </location>
</feature>
<comment type="caution">
    <text evidence="3">The sequence shown here is derived from an EMBL/GenBank/DDBJ whole genome shotgun (WGS) entry which is preliminary data.</text>
</comment>
<dbReference type="OrthoDB" id="4792644at2"/>
<dbReference type="SUPFAM" id="SSF55729">
    <property type="entry name" value="Acyl-CoA N-acyltransferases (Nat)"/>
    <property type="match status" value="1"/>
</dbReference>
<dbReference type="GO" id="GO:0016747">
    <property type="term" value="F:acyltransferase activity, transferring groups other than amino-acyl groups"/>
    <property type="evidence" value="ECO:0007669"/>
    <property type="project" value="InterPro"/>
</dbReference>
<dbReference type="EMBL" id="RBXT01000001">
    <property type="protein sequence ID" value="RKT79307.1"/>
    <property type="molecule type" value="Genomic_DNA"/>
</dbReference>
<sequence>MDLDLDLTVPGPGDLARVGEALATWQHDGAGLQLHPGDLGWHSTHGAEATASALRVWSTGGRPVALGLLDASQLLRVAVDPQLADDGGLAERMAADLADPASGVLDAGQAVVEARAAAALTRALTGAGWVPDETWTPLRRGLGEEPTPDPTGIRVEDVDDSTAPEWARVHWSAFRGGELPADQRDRYVLRWRTMGSGPFGDRARTLLGRDASGAAVAVVTVWSSGPGRPGLLEPMGVHEGHRGGGHGTAIVRAAARALQAMGASSAVVCTPTDRVGAVRTYVAGGFTAQEPVPDLRRPA</sequence>
<keyword evidence="3" id="KW-0808">Transferase</keyword>
<proteinExistence type="predicted"/>
<dbReference type="AlphaFoldDB" id="A0A495XYD6"/>
<evidence type="ECO:0000256" key="1">
    <source>
        <dbReference type="SAM" id="MobiDB-lite"/>
    </source>
</evidence>
<dbReference type="PROSITE" id="PS51186">
    <property type="entry name" value="GNAT"/>
    <property type="match status" value="1"/>
</dbReference>
<dbReference type="InterPro" id="IPR000182">
    <property type="entry name" value="GNAT_dom"/>
</dbReference>
<dbReference type="Gene3D" id="3.40.630.30">
    <property type="match status" value="1"/>
</dbReference>
<dbReference type="InterPro" id="IPR016181">
    <property type="entry name" value="Acyl_CoA_acyltransferase"/>
</dbReference>
<dbReference type="Pfam" id="PF00583">
    <property type="entry name" value="Acetyltransf_1"/>
    <property type="match status" value="1"/>
</dbReference>